<dbReference type="Proteomes" id="UP000275078">
    <property type="component" value="Unassembled WGS sequence"/>
</dbReference>
<evidence type="ECO:0008006" key="5">
    <source>
        <dbReference type="Google" id="ProtNLM"/>
    </source>
</evidence>
<evidence type="ECO:0000256" key="1">
    <source>
        <dbReference type="SAM" id="MobiDB-lite"/>
    </source>
</evidence>
<keyword evidence="4" id="KW-1185">Reference proteome</keyword>
<keyword evidence="2" id="KW-0812">Transmembrane</keyword>
<gene>
    <name evidence="3" type="ORF">BJ508DRAFT_153011</name>
</gene>
<reference evidence="3 4" key="1">
    <citation type="journal article" date="2018" name="Nat. Ecol. Evol.">
        <title>Pezizomycetes genomes reveal the molecular basis of ectomycorrhizal truffle lifestyle.</title>
        <authorList>
            <person name="Murat C."/>
            <person name="Payen T."/>
            <person name="Noel B."/>
            <person name="Kuo A."/>
            <person name="Morin E."/>
            <person name="Chen J."/>
            <person name="Kohler A."/>
            <person name="Krizsan K."/>
            <person name="Balestrini R."/>
            <person name="Da Silva C."/>
            <person name="Montanini B."/>
            <person name="Hainaut M."/>
            <person name="Levati E."/>
            <person name="Barry K.W."/>
            <person name="Belfiori B."/>
            <person name="Cichocki N."/>
            <person name="Clum A."/>
            <person name="Dockter R.B."/>
            <person name="Fauchery L."/>
            <person name="Guy J."/>
            <person name="Iotti M."/>
            <person name="Le Tacon F."/>
            <person name="Lindquist E.A."/>
            <person name="Lipzen A."/>
            <person name="Malagnac F."/>
            <person name="Mello A."/>
            <person name="Molinier V."/>
            <person name="Miyauchi S."/>
            <person name="Poulain J."/>
            <person name="Riccioni C."/>
            <person name="Rubini A."/>
            <person name="Sitrit Y."/>
            <person name="Splivallo R."/>
            <person name="Traeger S."/>
            <person name="Wang M."/>
            <person name="Zifcakova L."/>
            <person name="Wipf D."/>
            <person name="Zambonelli A."/>
            <person name="Paolocci F."/>
            <person name="Nowrousian M."/>
            <person name="Ottonello S."/>
            <person name="Baldrian P."/>
            <person name="Spatafora J.W."/>
            <person name="Henrissat B."/>
            <person name="Nagy L.G."/>
            <person name="Aury J.M."/>
            <person name="Wincker P."/>
            <person name="Grigoriev I.V."/>
            <person name="Bonfante P."/>
            <person name="Martin F.M."/>
        </authorList>
    </citation>
    <scope>NUCLEOTIDE SEQUENCE [LARGE SCALE GENOMIC DNA]</scope>
    <source>
        <strain evidence="3 4">RN42</strain>
    </source>
</reference>
<evidence type="ECO:0000256" key="2">
    <source>
        <dbReference type="SAM" id="Phobius"/>
    </source>
</evidence>
<keyword evidence="2" id="KW-1133">Transmembrane helix</keyword>
<protein>
    <recommendedName>
        <fullName evidence="5">MARVEL domain-containing protein</fullName>
    </recommendedName>
</protein>
<feature type="transmembrane region" description="Helical" evidence="2">
    <location>
        <begin position="35"/>
        <end position="59"/>
    </location>
</feature>
<dbReference type="EMBL" id="ML119708">
    <property type="protein sequence ID" value="RPA78656.1"/>
    <property type="molecule type" value="Genomic_DNA"/>
</dbReference>
<sequence>MHSTHTHINSHPTMSSSKPLSKGPLRSICFRTLFFVLRSLQLILAICLLALVAHLISLYKSPSSNSSLDLTLLLFGSNVHSRIPAELIASIFIPSVVALYLLVTFLVICFAHRGLFMAMMVVDFLCMAGMIAISVCLRSTGATAPGARICAIEELIRDEAFEAYKVDREGLGIGHGKYLSAWQDCQVVRGGFAVAILQS</sequence>
<keyword evidence="2" id="KW-0472">Membrane</keyword>
<accession>A0A3N4HZV6</accession>
<feature type="compositionally biased region" description="Polar residues" evidence="1">
    <location>
        <begin position="1"/>
        <end position="19"/>
    </location>
</feature>
<feature type="transmembrane region" description="Helical" evidence="2">
    <location>
        <begin position="87"/>
        <end position="108"/>
    </location>
</feature>
<evidence type="ECO:0000313" key="3">
    <source>
        <dbReference type="EMBL" id="RPA78656.1"/>
    </source>
</evidence>
<feature type="region of interest" description="Disordered" evidence="1">
    <location>
        <begin position="1"/>
        <end position="22"/>
    </location>
</feature>
<dbReference type="AlphaFoldDB" id="A0A3N4HZV6"/>
<evidence type="ECO:0000313" key="4">
    <source>
        <dbReference type="Proteomes" id="UP000275078"/>
    </source>
</evidence>
<proteinExistence type="predicted"/>
<name>A0A3N4HZV6_ASCIM</name>
<feature type="transmembrane region" description="Helical" evidence="2">
    <location>
        <begin position="115"/>
        <end position="135"/>
    </location>
</feature>
<organism evidence="3 4">
    <name type="scientific">Ascobolus immersus RN42</name>
    <dbReference type="NCBI Taxonomy" id="1160509"/>
    <lineage>
        <taxon>Eukaryota</taxon>
        <taxon>Fungi</taxon>
        <taxon>Dikarya</taxon>
        <taxon>Ascomycota</taxon>
        <taxon>Pezizomycotina</taxon>
        <taxon>Pezizomycetes</taxon>
        <taxon>Pezizales</taxon>
        <taxon>Ascobolaceae</taxon>
        <taxon>Ascobolus</taxon>
    </lineage>
</organism>